<name>A0ABV8NE35_9SPHI</name>
<dbReference type="Gene3D" id="1.10.3060.10">
    <property type="entry name" value="Helical scaffold and wing domains of SecA"/>
    <property type="match status" value="1"/>
</dbReference>
<keyword evidence="2" id="KW-1185">Reference proteome</keyword>
<evidence type="ECO:0000313" key="2">
    <source>
        <dbReference type="Proteomes" id="UP001595792"/>
    </source>
</evidence>
<protein>
    <submittedName>
        <fullName evidence="1">Uncharacterized protein</fullName>
    </submittedName>
</protein>
<evidence type="ECO:0000313" key="1">
    <source>
        <dbReference type="EMBL" id="MFC4195230.1"/>
    </source>
</evidence>
<organism evidence="1 2">
    <name type="scientific">Pedobacter jamesrossensis</name>
    <dbReference type="NCBI Taxonomy" id="1908238"/>
    <lineage>
        <taxon>Bacteria</taxon>
        <taxon>Pseudomonadati</taxon>
        <taxon>Bacteroidota</taxon>
        <taxon>Sphingobacteriia</taxon>
        <taxon>Sphingobacteriales</taxon>
        <taxon>Sphingobacteriaceae</taxon>
        <taxon>Pedobacter</taxon>
    </lineage>
</organism>
<accession>A0ABV8NE35</accession>
<sequence>MFGLFGKKSKKITIADKIWISEHAKFNACVELIRSNPNVVFVAWFEMTKQSLQTYLQENHFQERVYLADHLNVNQKGKELIFIEHHPLQLEEQKKAVELDLSDITVYSSLSEPFFELFNGEKIINLMRKMGVEEFEMLENSMITNSIKKAQKKIASKVILNIPARSQRDWLINAGINNKSF</sequence>
<proteinExistence type="predicted"/>
<reference evidence="2" key="1">
    <citation type="journal article" date="2019" name="Int. J. Syst. Evol. Microbiol.">
        <title>The Global Catalogue of Microorganisms (GCM) 10K type strain sequencing project: providing services to taxonomists for standard genome sequencing and annotation.</title>
        <authorList>
            <consortium name="The Broad Institute Genomics Platform"/>
            <consortium name="The Broad Institute Genome Sequencing Center for Infectious Disease"/>
            <person name="Wu L."/>
            <person name="Ma J."/>
        </authorList>
    </citation>
    <scope>NUCLEOTIDE SEQUENCE [LARGE SCALE GENOMIC DNA]</scope>
    <source>
        <strain evidence="2">CCM 8689</strain>
    </source>
</reference>
<comment type="caution">
    <text evidence="1">The sequence shown here is derived from an EMBL/GenBank/DDBJ whole genome shotgun (WGS) entry which is preliminary data.</text>
</comment>
<gene>
    <name evidence="1" type="ORF">ACFOUY_00800</name>
</gene>
<dbReference type="RefSeq" id="WP_378958536.1">
    <property type="nucleotide sequence ID" value="NZ_JBHRXC010000016.1"/>
</dbReference>
<dbReference type="EMBL" id="JBHSBY010000007">
    <property type="protein sequence ID" value="MFC4195230.1"/>
    <property type="molecule type" value="Genomic_DNA"/>
</dbReference>
<dbReference type="Proteomes" id="UP001595792">
    <property type="component" value="Unassembled WGS sequence"/>
</dbReference>